<feature type="domain" description="C2H2-type" evidence="11">
    <location>
        <begin position="363"/>
        <end position="391"/>
    </location>
</feature>
<evidence type="ECO:0000313" key="13">
    <source>
        <dbReference type="EMBL" id="CAB0039884.1"/>
    </source>
</evidence>
<evidence type="ECO:0000259" key="11">
    <source>
        <dbReference type="PROSITE" id="PS50157"/>
    </source>
</evidence>
<dbReference type="FunFam" id="3.30.160.60:FF:000218">
    <property type="entry name" value="Zinc finger protein 10"/>
    <property type="match status" value="1"/>
</dbReference>
<gene>
    <name evidence="13" type="ORF">TBRA_LOCUS11622</name>
</gene>
<keyword evidence="2 10" id="KW-0812">Transmembrane</keyword>
<keyword evidence="3" id="KW-0479">Metal-binding</keyword>
<evidence type="ECO:0000256" key="7">
    <source>
        <dbReference type="ARBA" id="ARBA00022989"/>
    </source>
</evidence>
<comment type="subcellular location">
    <subcellularLocation>
        <location evidence="1">Membrane</location>
        <topology evidence="1">Multi-pass membrane protein</topology>
    </subcellularLocation>
</comment>
<dbReference type="PROSITE" id="PS50157">
    <property type="entry name" value="ZINC_FINGER_C2H2_2"/>
    <property type="match status" value="17"/>
</dbReference>
<feature type="domain" description="C2H2-type" evidence="11">
    <location>
        <begin position="44"/>
        <end position="72"/>
    </location>
</feature>
<evidence type="ECO:0000313" key="14">
    <source>
        <dbReference type="Proteomes" id="UP000479190"/>
    </source>
</evidence>
<dbReference type="Pfam" id="PF00096">
    <property type="entry name" value="zf-C2H2"/>
    <property type="match status" value="9"/>
</dbReference>
<feature type="domain" description="Major facilitator superfamily (MFS) profile" evidence="12">
    <location>
        <begin position="780"/>
        <end position="1048"/>
    </location>
</feature>
<dbReference type="GO" id="GO:0008270">
    <property type="term" value="F:zinc ion binding"/>
    <property type="evidence" value="ECO:0007669"/>
    <property type="project" value="UniProtKB-KW"/>
</dbReference>
<organism evidence="13 14">
    <name type="scientific">Trichogramma brassicae</name>
    <dbReference type="NCBI Taxonomy" id="86971"/>
    <lineage>
        <taxon>Eukaryota</taxon>
        <taxon>Metazoa</taxon>
        <taxon>Ecdysozoa</taxon>
        <taxon>Arthropoda</taxon>
        <taxon>Hexapoda</taxon>
        <taxon>Insecta</taxon>
        <taxon>Pterygota</taxon>
        <taxon>Neoptera</taxon>
        <taxon>Endopterygota</taxon>
        <taxon>Hymenoptera</taxon>
        <taxon>Apocrita</taxon>
        <taxon>Proctotrupomorpha</taxon>
        <taxon>Chalcidoidea</taxon>
        <taxon>Trichogrammatidae</taxon>
        <taxon>Trichogramma</taxon>
    </lineage>
</organism>
<dbReference type="GO" id="GO:0022857">
    <property type="term" value="F:transmembrane transporter activity"/>
    <property type="evidence" value="ECO:0007669"/>
    <property type="project" value="InterPro"/>
</dbReference>
<dbReference type="InterPro" id="IPR036259">
    <property type="entry name" value="MFS_trans_sf"/>
</dbReference>
<feature type="domain" description="C2H2-type" evidence="11">
    <location>
        <begin position="508"/>
        <end position="536"/>
    </location>
</feature>
<evidence type="ECO:0000256" key="2">
    <source>
        <dbReference type="ARBA" id="ARBA00022692"/>
    </source>
</evidence>
<keyword evidence="8 10" id="KW-0472">Membrane</keyword>
<feature type="domain" description="C2H2-type" evidence="11">
    <location>
        <begin position="218"/>
        <end position="246"/>
    </location>
</feature>
<evidence type="ECO:0000256" key="6">
    <source>
        <dbReference type="ARBA" id="ARBA00022833"/>
    </source>
</evidence>
<evidence type="ECO:0008006" key="15">
    <source>
        <dbReference type="Google" id="ProtNLM"/>
    </source>
</evidence>
<reference evidence="13 14" key="1">
    <citation type="submission" date="2020-02" db="EMBL/GenBank/DDBJ databases">
        <authorList>
            <person name="Ferguson B K."/>
        </authorList>
    </citation>
    <scope>NUCLEOTIDE SEQUENCE [LARGE SCALE GENOMIC DNA]</scope>
</reference>
<feature type="transmembrane region" description="Helical" evidence="10">
    <location>
        <begin position="824"/>
        <end position="842"/>
    </location>
</feature>
<keyword evidence="5 9" id="KW-0863">Zinc-finger</keyword>
<dbReference type="GO" id="GO:0016020">
    <property type="term" value="C:membrane"/>
    <property type="evidence" value="ECO:0007669"/>
    <property type="project" value="UniProtKB-SubCell"/>
</dbReference>
<feature type="transmembrane region" description="Helical" evidence="10">
    <location>
        <begin position="878"/>
        <end position="900"/>
    </location>
</feature>
<evidence type="ECO:0000256" key="9">
    <source>
        <dbReference type="PROSITE-ProRule" id="PRU00042"/>
    </source>
</evidence>
<dbReference type="Gene3D" id="1.20.1250.20">
    <property type="entry name" value="MFS general substrate transporter like domains"/>
    <property type="match status" value="1"/>
</dbReference>
<feature type="transmembrane region" description="Helical" evidence="10">
    <location>
        <begin position="1026"/>
        <end position="1044"/>
    </location>
</feature>
<feature type="domain" description="C2H2-type" evidence="11">
    <location>
        <begin position="305"/>
        <end position="333"/>
    </location>
</feature>
<feature type="domain" description="C2H2-type" evidence="11">
    <location>
        <begin position="392"/>
        <end position="420"/>
    </location>
</feature>
<evidence type="ECO:0000256" key="8">
    <source>
        <dbReference type="ARBA" id="ARBA00023136"/>
    </source>
</evidence>
<feature type="domain" description="C2H2-type" evidence="11">
    <location>
        <begin position="131"/>
        <end position="159"/>
    </location>
</feature>
<evidence type="ECO:0000256" key="1">
    <source>
        <dbReference type="ARBA" id="ARBA00004141"/>
    </source>
</evidence>
<feature type="domain" description="C2H2-type" evidence="11">
    <location>
        <begin position="102"/>
        <end position="130"/>
    </location>
</feature>
<dbReference type="PANTHER" id="PTHR24381">
    <property type="entry name" value="ZINC FINGER PROTEIN"/>
    <property type="match status" value="1"/>
</dbReference>
<dbReference type="AlphaFoldDB" id="A0A6H5IRE0"/>
<feature type="domain" description="C2H2-type" evidence="11">
    <location>
        <begin position="247"/>
        <end position="275"/>
    </location>
</feature>
<feature type="domain" description="C2H2-type" evidence="11">
    <location>
        <begin position="421"/>
        <end position="449"/>
    </location>
</feature>
<feature type="transmembrane region" description="Helical" evidence="10">
    <location>
        <begin position="849"/>
        <end position="872"/>
    </location>
</feature>
<sequence>MISHRNTIRNEQIGYPCDQCEKKFVKRSILFAHQQFVHKDQEDFTCDKSEKKFGDRSNLNEHQKIVHEGRKDFDCDKCARKFRCKSYLLLHQKTVHESRKNFACDKCEKKFVFKSTLLTHQKTIHENPKDYVCNKCEKKFGHKCNLLTHQKTVHERRKDFACDKCEKKFGKKTNLLSHQKTVHEGRKNYACNQCEKKFGQKSDLLKHQRTVHEGRKDFACVKCEKKFEFRSHLSKHQLSVHKSCNDFACDQCAKKFVKKSSLVTHQKLVHKDREDFICDKCERKFENKSILLKHKKIFHEVFKDYLCEKCAKRFDTKHGLRLHIKSVHDGRKDFACDKGEEKFGKKESLLLHQKTGHKSHKDFACDKCESKFERKGHLLIHQKTVHEGRKDYTCDNCEKKFGQKPHLLLHQRTVHEGRKDYLCDKCEKKFGDKSNLTKHQKTVHEGRKNFACDKCESKFGQKGHLLIHQKTVHEGRKDYVCDKCEKKFTIRSNLIKHQNAIHEGRKNFDCDHCDQKFGLKSNLLTHQKTVHEGRKDFGCGKRVTREESKFCLDAASQSNIRSFCTAPISSRVLYCGDFDSNSCTPRSRGDDRLHKCTTTTTMMLRAFTIFRVRLNVAEIVVIVRAQTSEQTAQRMYHPWDSQLYRAAAAPKGDMTLQQEKKAEEGTEGTRPRIETFDDILPYIGEAGRYQWFLFVILLPFTFVYAFLYFAQFFITLVPEEYWCKVPELMNANLTDKQILTLSVPPPQFEELNGDHPSNYSRCSQYITNWDEVLRSGRTEADPSWTIGKCQNGWSFNLTNVPYLSIAAELEWVCDQSYLGTTAQSAFFAGSIVGGLIFGYIADHYGRLPALVLCNGVGFFASIGTAFCTSFWSFVLSRFIVGTSFDNCFNIIFIIIIEYVGPRYRTLMANMSFGIYFAFASSILPWIAYWISDWKILSVVSALPLVVAFVTPWIVPESARWYIMNGRVDKAIELLKKFEKVNKKTVPPEVYEEFARSCDKAMKQSDKQAGYNYTVVDLFKLPRLGRITTILVIYWSVFYIILYIFRDRM</sequence>
<dbReference type="OrthoDB" id="6884957at2759"/>
<dbReference type="SUPFAM" id="SSF57667">
    <property type="entry name" value="beta-beta-alpha zinc fingers"/>
    <property type="match status" value="8"/>
</dbReference>
<dbReference type="InterPro" id="IPR005828">
    <property type="entry name" value="MFS_sugar_transport-like"/>
</dbReference>
<keyword evidence="6" id="KW-0862">Zinc</keyword>
<dbReference type="GO" id="GO:0000981">
    <property type="term" value="F:DNA-binding transcription factor activity, RNA polymerase II-specific"/>
    <property type="evidence" value="ECO:0007669"/>
    <property type="project" value="TreeGrafter"/>
</dbReference>
<dbReference type="Proteomes" id="UP000479190">
    <property type="component" value="Unassembled WGS sequence"/>
</dbReference>
<feature type="domain" description="C2H2-type" evidence="11">
    <location>
        <begin position="276"/>
        <end position="304"/>
    </location>
</feature>
<feature type="domain" description="C2H2-type" evidence="11">
    <location>
        <begin position="160"/>
        <end position="188"/>
    </location>
</feature>
<dbReference type="FunFam" id="3.30.160.60:FF:000100">
    <property type="entry name" value="Zinc finger 45-like"/>
    <property type="match status" value="1"/>
</dbReference>
<evidence type="ECO:0000256" key="10">
    <source>
        <dbReference type="SAM" id="Phobius"/>
    </source>
</evidence>
<accession>A0A6H5IRE0</accession>
<evidence type="ECO:0000259" key="12">
    <source>
        <dbReference type="PROSITE" id="PS50850"/>
    </source>
</evidence>
<proteinExistence type="predicted"/>
<dbReference type="InterPro" id="IPR020846">
    <property type="entry name" value="MFS_dom"/>
</dbReference>
<dbReference type="PROSITE" id="PS00028">
    <property type="entry name" value="ZINC_FINGER_C2H2_1"/>
    <property type="match status" value="16"/>
</dbReference>
<keyword evidence="7 10" id="KW-1133">Transmembrane helix</keyword>
<protein>
    <recommendedName>
        <fullName evidence="15">Major facilitator superfamily (MFS) profile domain-containing protein</fullName>
    </recommendedName>
</protein>
<dbReference type="InterPro" id="IPR036236">
    <property type="entry name" value="Znf_C2H2_sf"/>
</dbReference>
<keyword evidence="14" id="KW-1185">Reference proteome</keyword>
<name>A0A6H5IRE0_9HYME</name>
<dbReference type="GO" id="GO:0000977">
    <property type="term" value="F:RNA polymerase II transcription regulatory region sequence-specific DNA binding"/>
    <property type="evidence" value="ECO:0007669"/>
    <property type="project" value="TreeGrafter"/>
</dbReference>
<dbReference type="EMBL" id="CADCXV010000983">
    <property type="protein sequence ID" value="CAB0039884.1"/>
    <property type="molecule type" value="Genomic_DNA"/>
</dbReference>
<feature type="domain" description="C2H2-type" evidence="11">
    <location>
        <begin position="450"/>
        <end position="478"/>
    </location>
</feature>
<dbReference type="PROSITE" id="PS50850">
    <property type="entry name" value="MFS"/>
    <property type="match status" value="1"/>
</dbReference>
<feature type="domain" description="C2H2-type" evidence="11">
    <location>
        <begin position="189"/>
        <end position="217"/>
    </location>
</feature>
<evidence type="ECO:0000256" key="3">
    <source>
        <dbReference type="ARBA" id="ARBA00022723"/>
    </source>
</evidence>
<feature type="transmembrane region" description="Helical" evidence="10">
    <location>
        <begin position="912"/>
        <end position="930"/>
    </location>
</feature>
<dbReference type="SMART" id="SM00355">
    <property type="entry name" value="ZnF_C2H2"/>
    <property type="match status" value="18"/>
</dbReference>
<feature type="transmembrane region" description="Helical" evidence="10">
    <location>
        <begin position="936"/>
        <end position="954"/>
    </location>
</feature>
<evidence type="ECO:0000256" key="5">
    <source>
        <dbReference type="ARBA" id="ARBA00022771"/>
    </source>
</evidence>
<dbReference type="PANTHER" id="PTHR24381:SF455">
    <property type="entry name" value="RB-ASSOCIATED KRAB ZINC FINGER PROTEIN-RELATED"/>
    <property type="match status" value="1"/>
</dbReference>
<feature type="domain" description="C2H2-type" evidence="11">
    <location>
        <begin position="73"/>
        <end position="101"/>
    </location>
</feature>
<dbReference type="Gene3D" id="3.30.160.60">
    <property type="entry name" value="Classic Zinc Finger"/>
    <property type="match status" value="12"/>
</dbReference>
<feature type="domain" description="C2H2-type" evidence="11">
    <location>
        <begin position="479"/>
        <end position="507"/>
    </location>
</feature>
<feature type="transmembrane region" description="Helical" evidence="10">
    <location>
        <begin position="691"/>
        <end position="714"/>
    </location>
</feature>
<dbReference type="InterPro" id="IPR013087">
    <property type="entry name" value="Znf_C2H2_type"/>
</dbReference>
<evidence type="ECO:0000256" key="4">
    <source>
        <dbReference type="ARBA" id="ARBA00022737"/>
    </source>
</evidence>
<feature type="domain" description="C2H2-type" evidence="11">
    <location>
        <begin position="15"/>
        <end position="43"/>
    </location>
</feature>
<dbReference type="Pfam" id="PF00083">
    <property type="entry name" value="Sugar_tr"/>
    <property type="match status" value="1"/>
</dbReference>
<dbReference type="SUPFAM" id="SSF103473">
    <property type="entry name" value="MFS general substrate transporter"/>
    <property type="match status" value="1"/>
</dbReference>
<dbReference type="GO" id="GO:0005634">
    <property type="term" value="C:nucleus"/>
    <property type="evidence" value="ECO:0007669"/>
    <property type="project" value="TreeGrafter"/>
</dbReference>
<keyword evidence="4" id="KW-0677">Repeat</keyword>